<organism evidence="2 3">
    <name type="scientific">Crenobacter luteus</name>
    <dbReference type="NCBI Taxonomy" id="1452487"/>
    <lineage>
        <taxon>Bacteria</taxon>
        <taxon>Pseudomonadati</taxon>
        <taxon>Pseudomonadota</taxon>
        <taxon>Betaproteobacteria</taxon>
        <taxon>Neisseriales</taxon>
        <taxon>Neisseriaceae</taxon>
        <taxon>Crenobacter</taxon>
    </lineage>
</organism>
<evidence type="ECO:0000259" key="1">
    <source>
        <dbReference type="Pfam" id="PF13490"/>
    </source>
</evidence>
<dbReference type="AlphaFoldDB" id="A0A165G610"/>
<dbReference type="STRING" id="1452487.AVW16_04080"/>
<gene>
    <name evidence="2" type="ORF">AVW16_04080</name>
</gene>
<dbReference type="OrthoDB" id="8374021at2"/>
<comment type="caution">
    <text evidence="2">The sequence shown here is derived from an EMBL/GenBank/DDBJ whole genome shotgun (WGS) entry which is preliminary data.</text>
</comment>
<accession>A0A165G610</accession>
<proteinExistence type="predicted"/>
<dbReference type="RefSeq" id="WP_066609396.1">
    <property type="nucleotide sequence ID" value="NZ_LQQU01000002.1"/>
</dbReference>
<dbReference type="Proteomes" id="UP000076625">
    <property type="component" value="Unassembled WGS sequence"/>
</dbReference>
<name>A0A165G610_9NEIS</name>
<feature type="domain" description="Putative zinc-finger" evidence="1">
    <location>
        <begin position="5"/>
        <end position="39"/>
    </location>
</feature>
<dbReference type="InterPro" id="IPR027383">
    <property type="entry name" value="Znf_put"/>
</dbReference>
<dbReference type="Pfam" id="PF13490">
    <property type="entry name" value="zf-HC2"/>
    <property type="match status" value="1"/>
</dbReference>
<protein>
    <recommendedName>
        <fullName evidence="1">Putative zinc-finger domain-containing protein</fullName>
    </recommendedName>
</protein>
<keyword evidence="3" id="KW-1185">Reference proteome</keyword>
<dbReference type="EMBL" id="LQQU01000002">
    <property type="protein sequence ID" value="KZE35212.1"/>
    <property type="molecule type" value="Genomic_DNA"/>
</dbReference>
<evidence type="ECO:0000313" key="2">
    <source>
        <dbReference type="EMBL" id="KZE35212.1"/>
    </source>
</evidence>
<reference evidence="3" key="1">
    <citation type="submission" date="2016-01" db="EMBL/GenBank/DDBJ databases">
        <title>Draft genome of Chromobacterium sp. F49.</title>
        <authorList>
            <person name="Hong K.W."/>
        </authorList>
    </citation>
    <scope>NUCLEOTIDE SEQUENCE [LARGE SCALE GENOMIC DNA]</scope>
    <source>
        <strain evidence="3">CN10</strain>
    </source>
</reference>
<sequence>MIIHCRAASRLISAALDRPLTVREACQLRFHLLLCRDCRAFSRQLGLIRRAARRAGNGES</sequence>
<evidence type="ECO:0000313" key="3">
    <source>
        <dbReference type="Proteomes" id="UP000076625"/>
    </source>
</evidence>